<keyword evidence="4 7" id="KW-0949">S-adenosyl-L-methionine</keyword>
<dbReference type="NCBIfam" id="TIGR00675">
    <property type="entry name" value="dcm"/>
    <property type="match status" value="1"/>
</dbReference>
<evidence type="ECO:0000256" key="8">
    <source>
        <dbReference type="RuleBase" id="RU000416"/>
    </source>
</evidence>
<evidence type="ECO:0000256" key="1">
    <source>
        <dbReference type="ARBA" id="ARBA00011975"/>
    </source>
</evidence>
<evidence type="ECO:0000256" key="2">
    <source>
        <dbReference type="ARBA" id="ARBA00022603"/>
    </source>
</evidence>
<dbReference type="GO" id="GO:0009307">
    <property type="term" value="P:DNA restriction-modification system"/>
    <property type="evidence" value="ECO:0007669"/>
    <property type="project" value="UniProtKB-KW"/>
</dbReference>
<keyword evidence="5" id="KW-0680">Restriction system</keyword>
<name>A0A5R9PHD6_9GAMM</name>
<dbReference type="Gene3D" id="3.90.120.10">
    <property type="entry name" value="DNA Methylase, subunit A, domain 2"/>
    <property type="match status" value="1"/>
</dbReference>
<dbReference type="Pfam" id="PF00145">
    <property type="entry name" value="DNA_methylase"/>
    <property type="match status" value="1"/>
</dbReference>
<dbReference type="PANTHER" id="PTHR10629:SF52">
    <property type="entry name" value="DNA (CYTOSINE-5)-METHYLTRANSFERASE 1"/>
    <property type="match status" value="1"/>
</dbReference>
<sequence length="464" mass="51022">MKVVSLFSGAMGLDLGMEAAGHEVVVAVETDKTAVATIRLNRPDLPVIARPIEKVKTSEILAAAGLKAGDEFIVVGGPCCQAFSTVGKRASLGDPRGNLFLEFVRVVRQARPTFFLMENVRGLLSAAERHRPLKFRGPGHPPLEEDELLGSAFARVVDELRKLGYYTIFDVLNAADYGTPQKRERFIAMGSRDGHPVAMPIKTHSEDCSNGLSSWVTVRQALSRAPATEPPLHEPLNAIQQRFLPLIPAGGDWRNLPAKLQREAMGKALDSWGGRTGFLRRLSWDRPAPSLVTNPAARATLLGHPTENRTLSTFEYARIQEFPLCWKFAGSLGATYRQIGNAVPVGLGRALGEALDKSRKSRDRVDERGVFCFNDGLLQRLMRRPTTLLNPAKHRRLHGVDDSSHWENNGHSNRGSLLKKINTPIRKRIQTRHATGQAKSAKTRLGTRGPEGAHRTASARTRSS</sequence>
<dbReference type="EC" id="2.1.1.37" evidence="1"/>
<dbReference type="RefSeq" id="WP_138346350.1">
    <property type="nucleotide sequence ID" value="NZ_SROY01000001.1"/>
</dbReference>
<comment type="similarity">
    <text evidence="7 8">Belongs to the class I-like SAM-binding methyltransferase superfamily. C5-methyltransferase family.</text>
</comment>
<protein>
    <recommendedName>
        <fullName evidence="1">DNA (cytosine-5-)-methyltransferase</fullName>
        <ecNumber evidence="1">2.1.1.37</ecNumber>
    </recommendedName>
</protein>
<organism evidence="10 11">
    <name type="scientific">Thermomonas fusca</name>
    <dbReference type="NCBI Taxonomy" id="215690"/>
    <lineage>
        <taxon>Bacteria</taxon>
        <taxon>Pseudomonadati</taxon>
        <taxon>Pseudomonadota</taxon>
        <taxon>Gammaproteobacteria</taxon>
        <taxon>Lysobacterales</taxon>
        <taxon>Lysobacteraceae</taxon>
        <taxon>Thermomonas</taxon>
    </lineage>
</organism>
<evidence type="ECO:0000256" key="4">
    <source>
        <dbReference type="ARBA" id="ARBA00022691"/>
    </source>
</evidence>
<dbReference type="EMBL" id="SROY01000001">
    <property type="protein sequence ID" value="TLX22477.1"/>
    <property type="molecule type" value="Genomic_DNA"/>
</dbReference>
<dbReference type="AlphaFoldDB" id="A0A5R9PHD6"/>
<feature type="region of interest" description="Disordered" evidence="9">
    <location>
        <begin position="431"/>
        <end position="464"/>
    </location>
</feature>
<keyword evidence="11" id="KW-1185">Reference proteome</keyword>
<dbReference type="GO" id="GO:0032259">
    <property type="term" value="P:methylation"/>
    <property type="evidence" value="ECO:0007669"/>
    <property type="project" value="UniProtKB-KW"/>
</dbReference>
<comment type="catalytic activity">
    <reaction evidence="6">
        <text>a 2'-deoxycytidine in DNA + S-adenosyl-L-methionine = a 5-methyl-2'-deoxycytidine in DNA + S-adenosyl-L-homocysteine + H(+)</text>
        <dbReference type="Rhea" id="RHEA:13681"/>
        <dbReference type="Rhea" id="RHEA-COMP:11369"/>
        <dbReference type="Rhea" id="RHEA-COMP:11370"/>
        <dbReference type="ChEBI" id="CHEBI:15378"/>
        <dbReference type="ChEBI" id="CHEBI:57856"/>
        <dbReference type="ChEBI" id="CHEBI:59789"/>
        <dbReference type="ChEBI" id="CHEBI:85452"/>
        <dbReference type="ChEBI" id="CHEBI:85454"/>
        <dbReference type="EC" id="2.1.1.37"/>
    </reaction>
</comment>
<dbReference type="InterPro" id="IPR050390">
    <property type="entry name" value="C5-Methyltransferase"/>
</dbReference>
<keyword evidence="2 7" id="KW-0489">Methyltransferase</keyword>
<dbReference type="InterPro" id="IPR001525">
    <property type="entry name" value="C5_MeTfrase"/>
</dbReference>
<feature type="active site" evidence="7">
    <location>
        <position position="80"/>
    </location>
</feature>
<evidence type="ECO:0000313" key="10">
    <source>
        <dbReference type="EMBL" id="TLX22477.1"/>
    </source>
</evidence>
<dbReference type="Gene3D" id="3.40.50.150">
    <property type="entry name" value="Vaccinia Virus protein VP39"/>
    <property type="match status" value="1"/>
</dbReference>
<accession>A0A5R9PHD6</accession>
<dbReference type="InterPro" id="IPR029063">
    <property type="entry name" value="SAM-dependent_MTases_sf"/>
</dbReference>
<dbReference type="GO" id="GO:0003677">
    <property type="term" value="F:DNA binding"/>
    <property type="evidence" value="ECO:0007669"/>
    <property type="project" value="TreeGrafter"/>
</dbReference>
<dbReference type="SUPFAM" id="SSF53335">
    <property type="entry name" value="S-adenosyl-L-methionine-dependent methyltransferases"/>
    <property type="match status" value="1"/>
</dbReference>
<dbReference type="Proteomes" id="UP000308508">
    <property type="component" value="Unassembled WGS sequence"/>
</dbReference>
<dbReference type="GO" id="GO:0003886">
    <property type="term" value="F:DNA (cytosine-5-)-methyltransferase activity"/>
    <property type="evidence" value="ECO:0007669"/>
    <property type="project" value="UniProtKB-EC"/>
</dbReference>
<dbReference type="PANTHER" id="PTHR10629">
    <property type="entry name" value="CYTOSINE-SPECIFIC METHYLTRANSFERASE"/>
    <property type="match status" value="1"/>
</dbReference>
<dbReference type="PRINTS" id="PR00105">
    <property type="entry name" value="C5METTRFRASE"/>
</dbReference>
<dbReference type="InterPro" id="IPR031303">
    <property type="entry name" value="C5_meth_CS"/>
</dbReference>
<dbReference type="PROSITE" id="PS51679">
    <property type="entry name" value="SAM_MT_C5"/>
    <property type="match status" value="1"/>
</dbReference>
<proteinExistence type="inferred from homology"/>
<gene>
    <name evidence="10" type="ORF">E5S66_00120</name>
</gene>
<keyword evidence="3 7" id="KW-0808">Transferase</keyword>
<dbReference type="PROSITE" id="PS00095">
    <property type="entry name" value="C5_MTASE_2"/>
    <property type="match status" value="1"/>
</dbReference>
<reference evidence="10 11" key="1">
    <citation type="submission" date="2019-04" db="EMBL/GenBank/DDBJ databases">
        <authorList>
            <person name="Grouzdev D.S."/>
            <person name="Nazina T.N."/>
        </authorList>
    </citation>
    <scope>NUCLEOTIDE SEQUENCE [LARGE SCALE GENOMIC DNA]</scope>
    <source>
        <strain evidence="10 11">SHC 3-19</strain>
    </source>
</reference>
<dbReference type="GO" id="GO:0044027">
    <property type="term" value="P:negative regulation of gene expression via chromosomal CpG island methylation"/>
    <property type="evidence" value="ECO:0007669"/>
    <property type="project" value="TreeGrafter"/>
</dbReference>
<evidence type="ECO:0000313" key="11">
    <source>
        <dbReference type="Proteomes" id="UP000308508"/>
    </source>
</evidence>
<evidence type="ECO:0000256" key="9">
    <source>
        <dbReference type="SAM" id="MobiDB-lite"/>
    </source>
</evidence>
<comment type="caution">
    <text evidence="10">The sequence shown here is derived from an EMBL/GenBank/DDBJ whole genome shotgun (WGS) entry which is preliminary data.</text>
</comment>
<evidence type="ECO:0000256" key="6">
    <source>
        <dbReference type="ARBA" id="ARBA00047422"/>
    </source>
</evidence>
<evidence type="ECO:0000256" key="7">
    <source>
        <dbReference type="PROSITE-ProRule" id="PRU01016"/>
    </source>
</evidence>
<evidence type="ECO:0000256" key="5">
    <source>
        <dbReference type="ARBA" id="ARBA00022747"/>
    </source>
</evidence>
<evidence type="ECO:0000256" key="3">
    <source>
        <dbReference type="ARBA" id="ARBA00022679"/>
    </source>
</evidence>